<keyword evidence="3 4" id="KW-0460">Magnesium</keyword>
<evidence type="ECO:0000313" key="7">
    <source>
        <dbReference type="Proteomes" id="UP000799302"/>
    </source>
</evidence>
<feature type="binding site" evidence="4">
    <location>
        <position position="102"/>
    </location>
    <ligand>
        <name>Mg(2+)</name>
        <dbReference type="ChEBI" id="CHEBI:18420"/>
        <label>1</label>
        <note>catalytic</note>
    </ligand>
</feature>
<feature type="binding site" evidence="4">
    <location>
        <position position="252"/>
    </location>
    <ligand>
        <name>Mg(2+)</name>
        <dbReference type="ChEBI" id="CHEBI:18420"/>
        <label>1</label>
        <note>catalytic</note>
    </ligand>
</feature>
<dbReference type="InterPro" id="IPR033942">
    <property type="entry name" value="IMPase"/>
</dbReference>
<keyword evidence="2 4" id="KW-0479">Metal-binding</keyword>
<comment type="cofactor">
    <cofactor evidence="4 5">
        <name>Mg(2+)</name>
        <dbReference type="ChEBI" id="CHEBI:18420"/>
    </cofactor>
</comment>
<evidence type="ECO:0000256" key="3">
    <source>
        <dbReference type="ARBA" id="ARBA00022842"/>
    </source>
</evidence>
<sequence>MSLEEGESLDRIYEFAVQLGKDAGARLLTAATRMASGMERSAAKHKANAVDLVTETDKDIESFIKEKIAKTFPTHKFIGEESYSEGSSREYQIGDEPTWCIDPLDGTVNFCHLFPMFCVSIGFILRGKPTIGVIYAPMINQLFSACVGKGAWLNESQRLPLMREPIPELPKNAPGGCIFSCEFGKQRKDGPNSNFRKKIESFVSIASDKRETEKEGGMAHGVRCLGSAAMDLAYTALGAFDIWWEGGCWEWDVAAGICILQEAGGLVTTGTPPGNDLNIEISEVGLGSRMYLAIRPAGPSEEETGSEGQERVVKAIWKLVNTLDYPRQ</sequence>
<feature type="binding site" evidence="4">
    <location>
        <position position="104"/>
    </location>
    <ligand>
        <name>Mg(2+)</name>
        <dbReference type="ChEBI" id="CHEBI:18420"/>
        <label>1</label>
        <note>catalytic</note>
    </ligand>
</feature>
<dbReference type="CDD" id="cd01639">
    <property type="entry name" value="IMPase"/>
    <property type="match status" value="1"/>
</dbReference>
<dbReference type="PANTHER" id="PTHR20854">
    <property type="entry name" value="INOSITOL MONOPHOSPHATASE"/>
    <property type="match status" value="1"/>
</dbReference>
<dbReference type="InterPro" id="IPR020550">
    <property type="entry name" value="Inositol_monophosphatase_CS"/>
</dbReference>
<dbReference type="InterPro" id="IPR000760">
    <property type="entry name" value="Inositol_monophosphatase-like"/>
</dbReference>
<dbReference type="Gene3D" id="3.40.190.80">
    <property type="match status" value="1"/>
</dbReference>
<dbReference type="Pfam" id="PF00459">
    <property type="entry name" value="Inositol_P"/>
    <property type="match status" value="1"/>
</dbReference>
<dbReference type="Gene3D" id="3.30.540.10">
    <property type="entry name" value="Fructose-1,6-Bisphosphatase, subunit A, domain 1"/>
    <property type="match status" value="1"/>
</dbReference>
<protein>
    <recommendedName>
        <fullName evidence="5">Inositol-1-monophosphatase</fullName>
        <ecNumber evidence="5">3.1.3.25</ecNumber>
    </recommendedName>
</protein>
<dbReference type="PANTHER" id="PTHR20854:SF39">
    <property type="entry name" value="PROTEIN QUTG"/>
    <property type="match status" value="1"/>
</dbReference>
<keyword evidence="7" id="KW-1185">Reference proteome</keyword>
<dbReference type="OrthoDB" id="10254945at2759"/>
<evidence type="ECO:0000256" key="1">
    <source>
        <dbReference type="ARBA" id="ARBA00009759"/>
    </source>
</evidence>
<dbReference type="GO" id="GO:0006021">
    <property type="term" value="P:inositol biosynthetic process"/>
    <property type="evidence" value="ECO:0007669"/>
    <property type="project" value="UniProtKB-UniPathway"/>
</dbReference>
<evidence type="ECO:0000256" key="2">
    <source>
        <dbReference type="ARBA" id="ARBA00022723"/>
    </source>
</evidence>
<comment type="similarity">
    <text evidence="1 5">Belongs to the inositol monophosphatase superfamily.</text>
</comment>
<dbReference type="GO" id="GO:0008934">
    <property type="term" value="F:inositol monophosphate 1-phosphatase activity"/>
    <property type="evidence" value="ECO:0007669"/>
    <property type="project" value="InterPro"/>
</dbReference>
<dbReference type="PROSITE" id="PS00630">
    <property type="entry name" value="IMP_2"/>
    <property type="match status" value="1"/>
</dbReference>
<dbReference type="GO" id="GO:0007165">
    <property type="term" value="P:signal transduction"/>
    <property type="evidence" value="ECO:0007669"/>
    <property type="project" value="TreeGrafter"/>
</dbReference>
<dbReference type="UniPathway" id="UPA00823">
    <property type="reaction ID" value="UER00788"/>
</dbReference>
<evidence type="ECO:0000256" key="5">
    <source>
        <dbReference type="RuleBase" id="RU364068"/>
    </source>
</evidence>
<dbReference type="AlphaFoldDB" id="A0A6A6UMK1"/>
<dbReference type="PROSITE" id="PS00629">
    <property type="entry name" value="IMP_1"/>
    <property type="match status" value="1"/>
</dbReference>
<dbReference type="FunFam" id="3.30.540.10:FF:000004">
    <property type="entry name" value="Inositol-1-monophosphatase"/>
    <property type="match status" value="1"/>
</dbReference>
<proteinExistence type="inferred from homology"/>
<evidence type="ECO:0000256" key="4">
    <source>
        <dbReference type="PIRSR" id="PIRSR600760-2"/>
    </source>
</evidence>
<feature type="binding site" evidence="4">
    <location>
        <position position="80"/>
    </location>
    <ligand>
        <name>Mg(2+)</name>
        <dbReference type="ChEBI" id="CHEBI:18420"/>
        <label>1</label>
        <note>catalytic</note>
    </ligand>
</feature>
<feature type="binding site" evidence="4">
    <location>
        <position position="105"/>
    </location>
    <ligand>
        <name>Mg(2+)</name>
        <dbReference type="ChEBI" id="CHEBI:18420"/>
        <label>1</label>
        <note>catalytic</note>
    </ligand>
</feature>
<keyword evidence="5" id="KW-0378">Hydrolase</keyword>
<comment type="catalytic activity">
    <reaction evidence="5">
        <text>a myo-inositol phosphate + H2O = myo-inositol + phosphate</text>
        <dbReference type="Rhea" id="RHEA:24056"/>
        <dbReference type="ChEBI" id="CHEBI:15377"/>
        <dbReference type="ChEBI" id="CHEBI:17268"/>
        <dbReference type="ChEBI" id="CHEBI:43474"/>
        <dbReference type="ChEBI" id="CHEBI:84139"/>
        <dbReference type="EC" id="3.1.3.25"/>
    </reaction>
</comment>
<dbReference type="GO" id="GO:0046872">
    <property type="term" value="F:metal ion binding"/>
    <property type="evidence" value="ECO:0007669"/>
    <property type="project" value="UniProtKB-KW"/>
</dbReference>
<gene>
    <name evidence="6" type="ORF">BT63DRAFT_420943</name>
</gene>
<dbReference type="EMBL" id="MU004231">
    <property type="protein sequence ID" value="KAF2672731.1"/>
    <property type="molecule type" value="Genomic_DNA"/>
</dbReference>
<dbReference type="GO" id="GO:0046854">
    <property type="term" value="P:phosphatidylinositol phosphate biosynthetic process"/>
    <property type="evidence" value="ECO:0007669"/>
    <property type="project" value="InterPro"/>
</dbReference>
<dbReference type="SUPFAM" id="SSF56655">
    <property type="entry name" value="Carbohydrate phosphatase"/>
    <property type="match status" value="1"/>
</dbReference>
<reference evidence="6" key="1">
    <citation type="journal article" date="2020" name="Stud. Mycol.">
        <title>101 Dothideomycetes genomes: a test case for predicting lifestyles and emergence of pathogens.</title>
        <authorList>
            <person name="Haridas S."/>
            <person name="Albert R."/>
            <person name="Binder M."/>
            <person name="Bloem J."/>
            <person name="Labutti K."/>
            <person name="Salamov A."/>
            <person name="Andreopoulos B."/>
            <person name="Baker S."/>
            <person name="Barry K."/>
            <person name="Bills G."/>
            <person name="Bluhm B."/>
            <person name="Cannon C."/>
            <person name="Castanera R."/>
            <person name="Culley D."/>
            <person name="Daum C."/>
            <person name="Ezra D."/>
            <person name="Gonzalez J."/>
            <person name="Henrissat B."/>
            <person name="Kuo A."/>
            <person name="Liang C."/>
            <person name="Lipzen A."/>
            <person name="Lutzoni F."/>
            <person name="Magnuson J."/>
            <person name="Mondo S."/>
            <person name="Nolan M."/>
            <person name="Ohm R."/>
            <person name="Pangilinan J."/>
            <person name="Park H.-J."/>
            <person name="Ramirez L."/>
            <person name="Alfaro M."/>
            <person name="Sun H."/>
            <person name="Tritt A."/>
            <person name="Yoshinaga Y."/>
            <person name="Zwiers L.-H."/>
            <person name="Turgeon B."/>
            <person name="Goodwin S."/>
            <person name="Spatafora J."/>
            <person name="Crous P."/>
            <person name="Grigoriev I."/>
        </authorList>
    </citation>
    <scope>NUCLEOTIDE SEQUENCE</scope>
    <source>
        <strain evidence="6">CBS 115976</strain>
    </source>
</reference>
<accession>A0A6A6UMK1</accession>
<organism evidence="6 7">
    <name type="scientific">Microthyrium microscopicum</name>
    <dbReference type="NCBI Taxonomy" id="703497"/>
    <lineage>
        <taxon>Eukaryota</taxon>
        <taxon>Fungi</taxon>
        <taxon>Dikarya</taxon>
        <taxon>Ascomycota</taxon>
        <taxon>Pezizomycotina</taxon>
        <taxon>Dothideomycetes</taxon>
        <taxon>Dothideomycetes incertae sedis</taxon>
        <taxon>Microthyriales</taxon>
        <taxon>Microthyriaceae</taxon>
        <taxon>Microthyrium</taxon>
    </lineage>
</organism>
<evidence type="ECO:0000313" key="6">
    <source>
        <dbReference type="EMBL" id="KAF2672731.1"/>
    </source>
</evidence>
<name>A0A6A6UMK1_9PEZI</name>
<dbReference type="EC" id="3.1.3.25" evidence="5"/>
<dbReference type="Proteomes" id="UP000799302">
    <property type="component" value="Unassembled WGS sequence"/>
</dbReference>
<dbReference type="InterPro" id="IPR020583">
    <property type="entry name" value="Inositol_monoP_metal-BS"/>
</dbReference>
<comment type="pathway">
    <text evidence="5">Polyol metabolism; myo-inositol biosynthesis; myo-inositol from D-glucose 6-phosphate: step 2/2.</text>
</comment>
<dbReference type="PRINTS" id="PR00377">
    <property type="entry name" value="IMPHPHTASES"/>
</dbReference>